<dbReference type="Pfam" id="PF05845">
    <property type="entry name" value="PhnH"/>
    <property type="match status" value="1"/>
</dbReference>
<keyword evidence="2" id="KW-1185">Reference proteome</keyword>
<organism evidence="1 2">
    <name type="scientific">Iningainema tapete BLCC-T55</name>
    <dbReference type="NCBI Taxonomy" id="2748662"/>
    <lineage>
        <taxon>Bacteria</taxon>
        <taxon>Bacillati</taxon>
        <taxon>Cyanobacteriota</taxon>
        <taxon>Cyanophyceae</taxon>
        <taxon>Nostocales</taxon>
        <taxon>Scytonemataceae</taxon>
        <taxon>Iningainema tapete</taxon>
    </lineage>
</organism>
<dbReference type="InterPro" id="IPR038058">
    <property type="entry name" value="PhnH-like_sp"/>
</dbReference>
<keyword evidence="1" id="KW-0456">Lyase</keyword>
<dbReference type="GO" id="GO:0016829">
    <property type="term" value="F:lyase activity"/>
    <property type="evidence" value="ECO:0007669"/>
    <property type="project" value="UniProtKB-KW"/>
</dbReference>
<dbReference type="GO" id="GO:0019634">
    <property type="term" value="P:organic phosphonate metabolic process"/>
    <property type="evidence" value="ECO:0007669"/>
    <property type="project" value="InterPro"/>
</dbReference>
<evidence type="ECO:0000313" key="2">
    <source>
        <dbReference type="Proteomes" id="UP000629098"/>
    </source>
</evidence>
<name>A0A8J7C742_9CYAN</name>
<proteinExistence type="predicted"/>
<gene>
    <name evidence="1" type="primary">phnH</name>
    <name evidence="1" type="ORF">ICL16_11680</name>
</gene>
<dbReference type="Gene3D" id="3.40.50.11310">
    <property type="entry name" value="Bacterial phosphonate metabolism protein PhnH"/>
    <property type="match status" value="1"/>
</dbReference>
<reference evidence="1" key="1">
    <citation type="submission" date="2020-09" db="EMBL/GenBank/DDBJ databases">
        <title>Iningainema tapete sp. nov. (Scytonemataceae, Cyanobacteria) from greenhouses in central Florida (USA) produces two types of nodularin with biosynthetic potential for microcystin-LR and anabaenopeptins.</title>
        <authorList>
            <person name="Berthold D.E."/>
            <person name="Lefler F.W."/>
            <person name="Huang I.-S."/>
            <person name="Abdulla H."/>
            <person name="Zimba P.V."/>
            <person name="Laughinghouse H.D. IV."/>
        </authorList>
    </citation>
    <scope>NUCLEOTIDE SEQUENCE</scope>
    <source>
        <strain evidence="1">BLCCT55</strain>
    </source>
</reference>
<sequence length="194" mass="21365">MLKIDTIWLPETQQKIFRNLLHCMSLPGEISDLSEYLNKSSALVGVLATLLDKSVSWSDEDGLVSPSDRYLLQAPTASVETAKFVVRNATNPPESHFTPNLGELPNPETGATIILQGTALAIGNTTLQLSGAGVKGTRLVNLAGFHPEWFRRRHDWNTNFPLGVDVILVDSTRIMALPRTTHIQMSYFSSTLYG</sequence>
<protein>
    <submittedName>
        <fullName evidence="1">Phosphonate C-P lyase system protein PhnH</fullName>
    </submittedName>
</protein>
<accession>A0A8J7C742</accession>
<dbReference type="RefSeq" id="WP_190827639.1">
    <property type="nucleotide sequence ID" value="NZ_CAWPPI010000043.1"/>
</dbReference>
<dbReference type="AlphaFoldDB" id="A0A8J7C742"/>
<dbReference type="InterPro" id="IPR008772">
    <property type="entry name" value="Phosphonate_metab_PhnH"/>
</dbReference>
<evidence type="ECO:0000313" key="1">
    <source>
        <dbReference type="EMBL" id="MBD2772711.1"/>
    </source>
</evidence>
<dbReference type="NCBIfam" id="TIGR03292">
    <property type="entry name" value="PhnH_redo"/>
    <property type="match status" value="1"/>
</dbReference>
<dbReference type="PIRSF" id="PIRSF020680">
    <property type="entry name" value="PhnH"/>
    <property type="match status" value="1"/>
</dbReference>
<dbReference type="EMBL" id="JACXAE010000043">
    <property type="protein sequence ID" value="MBD2772711.1"/>
    <property type="molecule type" value="Genomic_DNA"/>
</dbReference>
<dbReference type="Proteomes" id="UP000629098">
    <property type="component" value="Unassembled WGS sequence"/>
</dbReference>
<dbReference type="SUPFAM" id="SSF159709">
    <property type="entry name" value="PhnH-like"/>
    <property type="match status" value="1"/>
</dbReference>
<comment type="caution">
    <text evidence="1">The sequence shown here is derived from an EMBL/GenBank/DDBJ whole genome shotgun (WGS) entry which is preliminary data.</text>
</comment>